<gene>
    <name evidence="4" type="ORF">UFOPK3837_00075</name>
</gene>
<keyword evidence="1" id="KW-1133">Transmembrane helix</keyword>
<organism evidence="4">
    <name type="scientific">freshwater metagenome</name>
    <dbReference type="NCBI Taxonomy" id="449393"/>
    <lineage>
        <taxon>unclassified sequences</taxon>
        <taxon>metagenomes</taxon>
        <taxon>ecological metagenomes</taxon>
    </lineage>
</organism>
<keyword evidence="1" id="KW-0472">Membrane</keyword>
<name>A0A6J7JQH5_9ZZZZ</name>
<dbReference type="InterPro" id="IPR026870">
    <property type="entry name" value="Zinc_ribbon_dom"/>
</dbReference>
<proteinExistence type="predicted"/>
<evidence type="ECO:0000256" key="1">
    <source>
        <dbReference type="SAM" id="Phobius"/>
    </source>
</evidence>
<feature type="transmembrane region" description="Helical" evidence="1">
    <location>
        <begin position="53"/>
        <end position="78"/>
    </location>
</feature>
<reference evidence="4" key="1">
    <citation type="submission" date="2020-05" db="EMBL/GenBank/DDBJ databases">
        <authorList>
            <person name="Chiriac C."/>
            <person name="Salcher M."/>
            <person name="Ghai R."/>
            <person name="Kavagutti S V."/>
        </authorList>
    </citation>
    <scope>NUCLEOTIDE SEQUENCE</scope>
</reference>
<dbReference type="AlphaFoldDB" id="A0A6J7JQH5"/>
<accession>A0A6J7JQH5</accession>
<dbReference type="Pfam" id="PF13240">
    <property type="entry name" value="Zn_Ribbon_1"/>
    <property type="match status" value="1"/>
</dbReference>
<dbReference type="Pfam" id="PF13828">
    <property type="entry name" value="DUF4190"/>
    <property type="match status" value="1"/>
</dbReference>
<sequence length="125" mass="12296">MNCTNCGTALAAETSFCANCGTPRGVAPQAAPQATPAAPNYAQPAPAGQTNGLAIASLVLSILGCTALVGAILGHVALGQIKRTGQGGRGLAVAGVAIGWGFLGLQIIYGVIIGVMASTSSYYGY</sequence>
<evidence type="ECO:0000259" key="3">
    <source>
        <dbReference type="Pfam" id="PF13828"/>
    </source>
</evidence>
<keyword evidence="1" id="KW-0812">Transmembrane</keyword>
<evidence type="ECO:0000259" key="2">
    <source>
        <dbReference type="Pfam" id="PF13240"/>
    </source>
</evidence>
<dbReference type="EMBL" id="CAFBNO010000001">
    <property type="protein sequence ID" value="CAB4945223.1"/>
    <property type="molecule type" value="Genomic_DNA"/>
</dbReference>
<feature type="domain" description="DUF4190" evidence="3">
    <location>
        <begin position="53"/>
        <end position="108"/>
    </location>
</feature>
<feature type="transmembrane region" description="Helical" evidence="1">
    <location>
        <begin position="90"/>
        <end position="117"/>
    </location>
</feature>
<dbReference type="InterPro" id="IPR025241">
    <property type="entry name" value="DUF4190"/>
</dbReference>
<protein>
    <submittedName>
        <fullName evidence="4">Unannotated protein</fullName>
    </submittedName>
</protein>
<evidence type="ECO:0000313" key="4">
    <source>
        <dbReference type="EMBL" id="CAB4945223.1"/>
    </source>
</evidence>
<feature type="domain" description="Zinc-ribbon" evidence="2">
    <location>
        <begin position="3"/>
        <end position="23"/>
    </location>
</feature>